<name>A0ACD5WNG9_AVESA</name>
<proteinExistence type="predicted"/>
<organism evidence="1 2">
    <name type="scientific">Avena sativa</name>
    <name type="common">Oat</name>
    <dbReference type="NCBI Taxonomy" id="4498"/>
    <lineage>
        <taxon>Eukaryota</taxon>
        <taxon>Viridiplantae</taxon>
        <taxon>Streptophyta</taxon>
        <taxon>Embryophyta</taxon>
        <taxon>Tracheophyta</taxon>
        <taxon>Spermatophyta</taxon>
        <taxon>Magnoliopsida</taxon>
        <taxon>Liliopsida</taxon>
        <taxon>Poales</taxon>
        <taxon>Poaceae</taxon>
        <taxon>BOP clade</taxon>
        <taxon>Pooideae</taxon>
        <taxon>Poodae</taxon>
        <taxon>Poeae</taxon>
        <taxon>Poeae Chloroplast Group 1 (Aveneae type)</taxon>
        <taxon>Aveninae</taxon>
        <taxon>Avena</taxon>
    </lineage>
</organism>
<dbReference type="EnsemblPlants" id="AVESA.00010b.r2.4CG1256720.2">
    <property type="protein sequence ID" value="AVESA.00010b.r2.4CG1256720.2.CDS"/>
    <property type="gene ID" value="AVESA.00010b.r2.4CG1256720"/>
</dbReference>
<evidence type="ECO:0000313" key="1">
    <source>
        <dbReference type="EnsemblPlants" id="AVESA.00010b.r2.4CG1256720.2.CDS"/>
    </source>
</evidence>
<keyword evidence="2" id="KW-1185">Reference proteome</keyword>
<reference evidence="1" key="2">
    <citation type="submission" date="2025-09" db="UniProtKB">
        <authorList>
            <consortium name="EnsemblPlants"/>
        </authorList>
    </citation>
    <scope>IDENTIFICATION</scope>
</reference>
<dbReference type="Proteomes" id="UP001732700">
    <property type="component" value="Chromosome 4C"/>
</dbReference>
<sequence>MGTRVVQHVSEELPSRYVLPEQHRHGGIPAGEAMPEPLPVVDIGRLPATDEASKLRVALESWGLFLATNHGIEVSLLDALMDGAREFFHQPLETRQKFSNLVDGTPRHKGYGCLLSQDQTIDWFDRVHLAIDPEDERDLSSWPHFFRDAMLEYAGESKKTRDRVLRAMATLLELEEDHFVSKVTDRAITFAAVNYYPPCPAPDRVFGFRPHSDGRLITFLLADKDIGGLQVRKDGRWYNVPTKPGSLLVFVGDSLEIMSNGAFKAAVHRVVTNPVKDRISVAMFFGVDGDTVLEPAPALLDETRPARYRKMRTKEYIQGILEHYSLYERMIETMKI</sequence>
<reference evidence="1" key="1">
    <citation type="submission" date="2021-05" db="EMBL/GenBank/DDBJ databases">
        <authorList>
            <person name="Scholz U."/>
            <person name="Mascher M."/>
            <person name="Fiebig A."/>
        </authorList>
    </citation>
    <scope>NUCLEOTIDE SEQUENCE [LARGE SCALE GENOMIC DNA]</scope>
</reference>
<evidence type="ECO:0000313" key="2">
    <source>
        <dbReference type="Proteomes" id="UP001732700"/>
    </source>
</evidence>
<protein>
    <submittedName>
        <fullName evidence="1">Uncharacterized protein</fullName>
    </submittedName>
</protein>
<accession>A0ACD5WNG9</accession>